<evidence type="ECO:0000256" key="1">
    <source>
        <dbReference type="SAM" id="MobiDB-lite"/>
    </source>
</evidence>
<dbReference type="EMBL" id="JAPWTK010000290">
    <property type="protein sequence ID" value="KAJ8943416.1"/>
    <property type="molecule type" value="Genomic_DNA"/>
</dbReference>
<dbReference type="SMART" id="SM00727">
    <property type="entry name" value="STI1"/>
    <property type="match status" value="2"/>
</dbReference>
<dbReference type="PANTHER" id="PTHR10677:SF3">
    <property type="entry name" value="FI07626P-RELATED"/>
    <property type="match status" value="1"/>
</dbReference>
<organism evidence="3 4">
    <name type="scientific">Aromia moschata</name>
    <dbReference type="NCBI Taxonomy" id="1265417"/>
    <lineage>
        <taxon>Eukaryota</taxon>
        <taxon>Metazoa</taxon>
        <taxon>Ecdysozoa</taxon>
        <taxon>Arthropoda</taxon>
        <taxon>Hexapoda</taxon>
        <taxon>Insecta</taxon>
        <taxon>Pterygota</taxon>
        <taxon>Neoptera</taxon>
        <taxon>Endopterygota</taxon>
        <taxon>Coleoptera</taxon>
        <taxon>Polyphaga</taxon>
        <taxon>Cucujiformia</taxon>
        <taxon>Chrysomeloidea</taxon>
        <taxon>Cerambycidae</taxon>
        <taxon>Cerambycinae</taxon>
        <taxon>Callichromatini</taxon>
        <taxon>Aromia</taxon>
    </lineage>
</organism>
<dbReference type="Gene3D" id="1.10.8.10">
    <property type="entry name" value="DNA helicase RuvA subunit, C-terminal domain"/>
    <property type="match status" value="1"/>
</dbReference>
<feature type="region of interest" description="Disordered" evidence="1">
    <location>
        <begin position="186"/>
        <end position="227"/>
    </location>
</feature>
<dbReference type="AlphaFoldDB" id="A0AAV8XX22"/>
<proteinExistence type="predicted"/>
<dbReference type="GO" id="GO:0006511">
    <property type="term" value="P:ubiquitin-dependent protein catabolic process"/>
    <property type="evidence" value="ECO:0007669"/>
    <property type="project" value="TreeGrafter"/>
</dbReference>
<keyword evidence="4" id="KW-1185">Reference proteome</keyword>
<dbReference type="InterPro" id="IPR006636">
    <property type="entry name" value="STI1_HS-bd"/>
</dbReference>
<feature type="domain" description="STI1" evidence="2">
    <location>
        <begin position="94"/>
        <end position="141"/>
    </location>
</feature>
<dbReference type="PANTHER" id="PTHR10677">
    <property type="entry name" value="UBIQUILIN"/>
    <property type="match status" value="1"/>
</dbReference>
<evidence type="ECO:0000259" key="2">
    <source>
        <dbReference type="SMART" id="SM00727"/>
    </source>
</evidence>
<evidence type="ECO:0000313" key="3">
    <source>
        <dbReference type="EMBL" id="KAJ8943416.1"/>
    </source>
</evidence>
<dbReference type="Proteomes" id="UP001162162">
    <property type="component" value="Unassembled WGS sequence"/>
</dbReference>
<comment type="caution">
    <text evidence="3">The sequence shown here is derived from an EMBL/GenBank/DDBJ whole genome shotgun (WGS) entry which is preliminary data.</text>
</comment>
<feature type="compositionally biased region" description="Low complexity" evidence="1">
    <location>
        <begin position="189"/>
        <end position="227"/>
    </location>
</feature>
<protein>
    <recommendedName>
        <fullName evidence="2">STI1 domain-containing protein</fullName>
    </recommendedName>
</protein>
<name>A0AAV8XX22_9CUCU</name>
<feature type="region of interest" description="Disordered" evidence="1">
    <location>
        <begin position="23"/>
        <end position="79"/>
    </location>
</feature>
<dbReference type="GO" id="GO:0005829">
    <property type="term" value="C:cytosol"/>
    <property type="evidence" value="ECO:0007669"/>
    <property type="project" value="TreeGrafter"/>
</dbReference>
<dbReference type="InterPro" id="IPR015496">
    <property type="entry name" value="Ubiquilin"/>
</dbReference>
<reference evidence="3" key="1">
    <citation type="journal article" date="2023" name="Insect Mol. Biol.">
        <title>Genome sequencing provides insights into the evolution of gene families encoding plant cell wall-degrading enzymes in longhorned beetles.</title>
        <authorList>
            <person name="Shin N.R."/>
            <person name="Okamura Y."/>
            <person name="Kirsch R."/>
            <person name="Pauchet Y."/>
        </authorList>
    </citation>
    <scope>NUCLEOTIDE SEQUENCE</scope>
    <source>
        <strain evidence="3">AMC_N1</strain>
    </source>
</reference>
<accession>A0AAV8XX22</accession>
<feature type="domain" description="STI1" evidence="2">
    <location>
        <begin position="151"/>
        <end position="185"/>
    </location>
</feature>
<gene>
    <name evidence="3" type="ORF">NQ318_020667</name>
</gene>
<dbReference type="GO" id="GO:0031593">
    <property type="term" value="F:polyubiquitin modification-dependent protein binding"/>
    <property type="evidence" value="ECO:0007669"/>
    <property type="project" value="TreeGrafter"/>
</dbReference>
<feature type="compositionally biased region" description="Polar residues" evidence="1">
    <location>
        <begin position="27"/>
        <end position="38"/>
    </location>
</feature>
<feature type="compositionally biased region" description="Low complexity" evidence="1">
    <location>
        <begin position="55"/>
        <end position="76"/>
    </location>
</feature>
<evidence type="ECO:0000313" key="4">
    <source>
        <dbReference type="Proteomes" id="UP001162162"/>
    </source>
</evidence>
<sequence length="276" mass="29799">MYRDIQEPMLSATAEQFSRNPFAGLVDNTSVNNPQQGRENTEPLPNPWSGQPQRTNTNTSTTTSTTTTSGTTTSTTAPGVSPQLNDMLQQMTENPLFIQNIMSSPHMQQIMQSMAADPNMANALIADNPLLAGNPAMQEQMRTMLPQVLQNPDMANLITNPQALSAMMQIQQGFQNLRQTFLNLDGSQPTTGTSATSTTTPTTTVGAPSTTAQVTGTNTTTTTSAPAAQATDSFSELLARMVASTENTVPPEQHYQQQLEQLAAMGFVNEKPTYRH</sequence>